<feature type="domain" description="Glycosyltransferase family 28 N-terminal" evidence="3">
    <location>
        <begin position="3"/>
        <end position="87"/>
    </location>
</feature>
<accession>A0ABP3MS04</accession>
<protein>
    <submittedName>
        <fullName evidence="5">Glycosyltransferase</fullName>
    </submittedName>
</protein>
<evidence type="ECO:0000259" key="3">
    <source>
        <dbReference type="Pfam" id="PF03033"/>
    </source>
</evidence>
<evidence type="ECO:0000313" key="5">
    <source>
        <dbReference type="EMBL" id="GAA0523914.1"/>
    </source>
</evidence>
<keyword evidence="2" id="KW-0045">Antibiotic biosynthesis</keyword>
<dbReference type="InterPro" id="IPR002213">
    <property type="entry name" value="UDP_glucos_trans"/>
</dbReference>
<comment type="caution">
    <text evidence="5">The sequence shown here is derived from an EMBL/GenBank/DDBJ whole genome shotgun (WGS) entry which is preliminary data.</text>
</comment>
<dbReference type="EMBL" id="BAAAGS010000012">
    <property type="protein sequence ID" value="GAA0523914.1"/>
    <property type="molecule type" value="Genomic_DNA"/>
</dbReference>
<dbReference type="InterPro" id="IPR050426">
    <property type="entry name" value="Glycosyltransferase_28"/>
</dbReference>
<dbReference type="InterPro" id="IPR010610">
    <property type="entry name" value="EryCIII-like_C"/>
</dbReference>
<dbReference type="Pfam" id="PF06722">
    <property type="entry name" value="EryCIII-like_C"/>
    <property type="match status" value="1"/>
</dbReference>
<comment type="pathway">
    <text evidence="1">Antibiotic biosynthesis; vancomycin biosynthesis.</text>
</comment>
<evidence type="ECO:0000259" key="4">
    <source>
        <dbReference type="Pfam" id="PF06722"/>
    </source>
</evidence>
<dbReference type="InterPro" id="IPR004276">
    <property type="entry name" value="GlycoTrans_28_N"/>
</dbReference>
<dbReference type="Proteomes" id="UP001500729">
    <property type="component" value="Unassembled WGS sequence"/>
</dbReference>
<feature type="domain" description="Erythromycin biosynthesis protein CIII-like C-terminal" evidence="4">
    <location>
        <begin position="295"/>
        <end position="416"/>
    </location>
</feature>
<name>A0ABP3MS04_SACER</name>
<gene>
    <name evidence="5" type="ORF">GCM10009533_24000</name>
</gene>
<organism evidence="5 6">
    <name type="scientific">Saccharopolyspora erythraea</name>
    <name type="common">Streptomyces erythraeus</name>
    <dbReference type="NCBI Taxonomy" id="1836"/>
    <lineage>
        <taxon>Bacteria</taxon>
        <taxon>Bacillati</taxon>
        <taxon>Actinomycetota</taxon>
        <taxon>Actinomycetes</taxon>
        <taxon>Pseudonocardiales</taxon>
        <taxon>Pseudonocardiaceae</taxon>
        <taxon>Saccharopolyspora</taxon>
    </lineage>
</organism>
<dbReference type="Pfam" id="PF03033">
    <property type="entry name" value="Glyco_transf_28"/>
    <property type="match status" value="1"/>
</dbReference>
<evidence type="ECO:0000256" key="2">
    <source>
        <dbReference type="ARBA" id="ARBA00023194"/>
    </source>
</evidence>
<keyword evidence="6" id="KW-1185">Reference proteome</keyword>
<evidence type="ECO:0000313" key="6">
    <source>
        <dbReference type="Proteomes" id="UP001500729"/>
    </source>
</evidence>
<sequence length="424" mass="45542">MRIAIFSFGTRGDVAPFTGLGARLREAGHEVVVGVHDSFAPMVREAGLEHRPLAADARALLAGEVGKRLRDYGSGVRGIAEQLRHVGDFTETMNELGESVVEAARDADLLLLQSGTLIHGYTVAKAMGIPSMLTELFPSQFAATGDFPPVKLGPVSFGRWGNRAVGRVMPVAAGPFVGFVKDFQRRMGVPSNGLAGLYREIERVRWPILHGFSPRILPRPSDWRPGIDVVGYWWPHWNPDWQPPAELVDFLESGPPPVFVGFGSMAQGEGERLSEIVTEAVRAARVRAVVQAGWSELTATGDDVLAIGDVPHEWLFPRMAAVVHHGGAGTTGAGLRAGVPAVTVTVLADQPFWADRLARAGVSPGWVRLKQLSAQRLAELIGQAVSDPAYRRRAREVADGVRAEDGAGRVAEAVAELATTTGKQ</sequence>
<dbReference type="PANTHER" id="PTHR48050:SF13">
    <property type="entry name" value="STEROL 3-BETA-GLUCOSYLTRANSFERASE UGT80A2"/>
    <property type="match status" value="1"/>
</dbReference>
<dbReference type="Gene3D" id="3.40.50.2000">
    <property type="entry name" value="Glycogen Phosphorylase B"/>
    <property type="match status" value="2"/>
</dbReference>
<dbReference type="SUPFAM" id="SSF53756">
    <property type="entry name" value="UDP-Glycosyltransferase/glycogen phosphorylase"/>
    <property type="match status" value="1"/>
</dbReference>
<dbReference type="RefSeq" id="WP_009943402.1">
    <property type="nucleotide sequence ID" value="NZ_BAAAGS010000012.1"/>
</dbReference>
<dbReference type="CDD" id="cd03784">
    <property type="entry name" value="GT1_Gtf-like"/>
    <property type="match status" value="1"/>
</dbReference>
<evidence type="ECO:0000256" key="1">
    <source>
        <dbReference type="ARBA" id="ARBA00004660"/>
    </source>
</evidence>
<reference evidence="6" key="1">
    <citation type="journal article" date="2019" name="Int. J. Syst. Evol. Microbiol.">
        <title>The Global Catalogue of Microorganisms (GCM) 10K type strain sequencing project: providing services to taxonomists for standard genome sequencing and annotation.</title>
        <authorList>
            <consortium name="The Broad Institute Genomics Platform"/>
            <consortium name="The Broad Institute Genome Sequencing Center for Infectious Disease"/>
            <person name="Wu L."/>
            <person name="Ma J."/>
        </authorList>
    </citation>
    <scope>NUCLEOTIDE SEQUENCE [LARGE SCALE GENOMIC DNA]</scope>
    <source>
        <strain evidence="6">JCM 10303</strain>
    </source>
</reference>
<dbReference type="PANTHER" id="PTHR48050">
    <property type="entry name" value="STEROL 3-BETA-GLUCOSYLTRANSFERASE"/>
    <property type="match status" value="1"/>
</dbReference>
<proteinExistence type="predicted"/>